<dbReference type="InterPro" id="IPR000086">
    <property type="entry name" value="NUDIX_hydrolase_dom"/>
</dbReference>
<evidence type="ECO:0000256" key="1">
    <source>
        <dbReference type="ARBA" id="ARBA00001936"/>
    </source>
</evidence>
<dbReference type="GO" id="GO:0003723">
    <property type="term" value="F:RNA binding"/>
    <property type="evidence" value="ECO:0007669"/>
    <property type="project" value="UniProtKB-KW"/>
</dbReference>
<keyword evidence="5" id="KW-0479">Metal-binding</keyword>
<comment type="similarity">
    <text evidence="3">Belongs to the Nudix hydrolase family. DCP2 subfamily.</text>
</comment>
<evidence type="ECO:0000256" key="2">
    <source>
        <dbReference type="ARBA" id="ARBA00004496"/>
    </source>
</evidence>
<keyword evidence="6" id="KW-0378">Hydrolase</keyword>
<dbReference type="Pfam" id="PF00293">
    <property type="entry name" value="NUDIX"/>
    <property type="match status" value="1"/>
</dbReference>
<evidence type="ECO:0000256" key="6">
    <source>
        <dbReference type="ARBA" id="ARBA00022801"/>
    </source>
</evidence>
<dbReference type="GO" id="GO:0005737">
    <property type="term" value="C:cytoplasm"/>
    <property type="evidence" value="ECO:0007669"/>
    <property type="project" value="UniProtKB-SubCell"/>
</dbReference>
<dbReference type="InterPro" id="IPR015797">
    <property type="entry name" value="NUDIX_hydrolase-like_dom_sf"/>
</dbReference>
<evidence type="ECO:0000256" key="9">
    <source>
        <dbReference type="SAM" id="MobiDB-lite"/>
    </source>
</evidence>
<dbReference type="FunFam" id="3.90.79.10:FF:000003">
    <property type="entry name" value="M7GpppN-mRNA hydrolase isoform 2"/>
    <property type="match status" value="1"/>
</dbReference>
<evidence type="ECO:0000313" key="12">
    <source>
        <dbReference type="Proteomes" id="UP000316726"/>
    </source>
</evidence>
<organism evidence="11 12">
    <name type="scientific">Chloropicon primus</name>
    <dbReference type="NCBI Taxonomy" id="1764295"/>
    <lineage>
        <taxon>Eukaryota</taxon>
        <taxon>Viridiplantae</taxon>
        <taxon>Chlorophyta</taxon>
        <taxon>Chloropicophyceae</taxon>
        <taxon>Chloropicales</taxon>
        <taxon>Chloropicaceae</taxon>
        <taxon>Chloropicon</taxon>
    </lineage>
</organism>
<keyword evidence="12" id="KW-1185">Reference proteome</keyword>
<dbReference type="EMBL" id="CP031036">
    <property type="protein sequence ID" value="QDZ20099.1"/>
    <property type="molecule type" value="Genomic_DNA"/>
</dbReference>
<evidence type="ECO:0000256" key="7">
    <source>
        <dbReference type="ARBA" id="ARBA00022884"/>
    </source>
</evidence>
<keyword evidence="4" id="KW-0963">Cytoplasm</keyword>
<dbReference type="Gene3D" id="1.10.10.1050">
    <property type="entry name" value="Dcp2, box A domain"/>
    <property type="match status" value="1"/>
</dbReference>
<dbReference type="SUPFAM" id="SSF140586">
    <property type="entry name" value="Dcp2 domain-like"/>
    <property type="match status" value="1"/>
</dbReference>
<dbReference type="PROSITE" id="PS51462">
    <property type="entry name" value="NUDIX"/>
    <property type="match status" value="1"/>
</dbReference>
<evidence type="ECO:0000259" key="10">
    <source>
        <dbReference type="PROSITE" id="PS51462"/>
    </source>
</evidence>
<comment type="subcellular location">
    <subcellularLocation>
        <location evidence="2">Cytoplasm</location>
    </subcellularLocation>
</comment>
<dbReference type="SMART" id="SM01125">
    <property type="entry name" value="DCP2"/>
    <property type="match status" value="1"/>
</dbReference>
<proteinExistence type="inferred from homology"/>
<dbReference type="InterPro" id="IPR007722">
    <property type="entry name" value="DCP2_BoxA"/>
</dbReference>
<dbReference type="STRING" id="1764295.A0A5B8MI20"/>
<dbReference type="InterPro" id="IPR036189">
    <property type="entry name" value="DCP2_BoxA_sf"/>
</dbReference>
<feature type="domain" description="Nudix hydrolase" evidence="10">
    <location>
        <begin position="90"/>
        <end position="218"/>
    </location>
</feature>
<dbReference type="Pfam" id="PF05026">
    <property type="entry name" value="DCP2"/>
    <property type="match status" value="1"/>
</dbReference>
<dbReference type="AlphaFoldDB" id="A0A5B8MI20"/>
<evidence type="ECO:0000256" key="8">
    <source>
        <dbReference type="ARBA" id="ARBA00023211"/>
    </source>
</evidence>
<dbReference type="GO" id="GO:0030145">
    <property type="term" value="F:manganese ion binding"/>
    <property type="evidence" value="ECO:0007669"/>
    <property type="project" value="InterPro"/>
</dbReference>
<dbReference type="InterPro" id="IPR044099">
    <property type="entry name" value="Dcp2_NUDIX"/>
</dbReference>
<dbReference type="GO" id="GO:0000184">
    <property type="term" value="P:nuclear-transcribed mRNA catabolic process, nonsense-mediated decay"/>
    <property type="evidence" value="ECO:0007669"/>
    <property type="project" value="InterPro"/>
</dbReference>
<name>A0A5B8MI20_9CHLO</name>
<sequence>MKPGKDVFNDLCMRFVLNCPEEELQSWERLLFQVEQAHWFYEDHIRRENTKLETYKLKSFAKTLFSECSVLKPYKEQVDEIMSQFNAYKSLVPVMGGIILDKEMEHCLLLRGIKSSGTWGFPKGKLDQNEEDIHCAAREVLEETSLDISDMVSEENSIEINVKNQRRKMYIVSGVDRNTLFAPKMRGEVGKYAWMPISGLPSKGNNEGAGVMTQDDGRFKFWQVWRFVKPLRAWIKRQKQKSKEKSKLVVLKGKVPKKKEPATVTIAATTTTSSSSPASKKDTPPPTPPSGDDPLLDFTFDKESIMNAFSLVAEA</sequence>
<accession>A0A5B8MI20</accession>
<dbReference type="PANTHER" id="PTHR23114:SF17">
    <property type="entry name" value="M7GPPPN-MRNA HYDROLASE"/>
    <property type="match status" value="1"/>
</dbReference>
<feature type="region of interest" description="Disordered" evidence="9">
    <location>
        <begin position="260"/>
        <end position="297"/>
    </location>
</feature>
<protein>
    <submittedName>
        <fullName evidence="11">Subunit 2 of mRNA decapping complex</fullName>
    </submittedName>
</protein>
<dbReference type="Proteomes" id="UP000316726">
    <property type="component" value="Chromosome 3"/>
</dbReference>
<evidence type="ECO:0000256" key="5">
    <source>
        <dbReference type="ARBA" id="ARBA00022723"/>
    </source>
</evidence>
<dbReference type="OrthoDB" id="18996at2759"/>
<comment type="cofactor">
    <cofactor evidence="1">
        <name>Mn(2+)</name>
        <dbReference type="ChEBI" id="CHEBI:29035"/>
    </cofactor>
</comment>
<evidence type="ECO:0000313" key="11">
    <source>
        <dbReference type="EMBL" id="QDZ20099.1"/>
    </source>
</evidence>
<keyword evidence="7" id="KW-0694">RNA-binding</keyword>
<dbReference type="GO" id="GO:0140933">
    <property type="term" value="F:5'-(N(7)-methylguanosine 5'-triphospho)-[mRNA] hydrolase activity"/>
    <property type="evidence" value="ECO:0007669"/>
    <property type="project" value="InterPro"/>
</dbReference>
<dbReference type="PANTHER" id="PTHR23114">
    <property type="entry name" value="M7GPPPN-MRNA HYDROLASE"/>
    <property type="match status" value="1"/>
</dbReference>
<gene>
    <name evidence="11" type="ORF">A3770_03p26170</name>
</gene>
<dbReference type="Gene3D" id="3.90.79.10">
    <property type="entry name" value="Nucleoside Triphosphate Pyrophosphohydrolase"/>
    <property type="match status" value="1"/>
</dbReference>
<dbReference type="CDD" id="cd03672">
    <property type="entry name" value="NUDIX_Dcp2p_Nudt20"/>
    <property type="match status" value="1"/>
</dbReference>
<feature type="compositionally biased region" description="Low complexity" evidence="9">
    <location>
        <begin position="262"/>
        <end position="278"/>
    </location>
</feature>
<evidence type="ECO:0000256" key="4">
    <source>
        <dbReference type="ARBA" id="ARBA00022490"/>
    </source>
</evidence>
<reference evidence="11 12" key="1">
    <citation type="submission" date="2018-07" db="EMBL/GenBank/DDBJ databases">
        <title>The complete nuclear genome of the prasinophyte Chloropicon primus (CCMP1205).</title>
        <authorList>
            <person name="Pombert J.-F."/>
            <person name="Otis C."/>
            <person name="Turmel M."/>
            <person name="Lemieux C."/>
        </authorList>
    </citation>
    <scope>NUCLEOTIDE SEQUENCE [LARGE SCALE GENOMIC DNA]</scope>
    <source>
        <strain evidence="11 12">CCMP1205</strain>
    </source>
</reference>
<dbReference type="SUPFAM" id="SSF55811">
    <property type="entry name" value="Nudix"/>
    <property type="match status" value="1"/>
</dbReference>
<evidence type="ECO:0000256" key="3">
    <source>
        <dbReference type="ARBA" id="ARBA00005279"/>
    </source>
</evidence>
<keyword evidence="8" id="KW-0464">Manganese</keyword>
<dbReference type="GO" id="GO:0000290">
    <property type="term" value="P:deadenylation-dependent decapping of nuclear-transcribed mRNA"/>
    <property type="evidence" value="ECO:0007669"/>
    <property type="project" value="InterPro"/>
</dbReference>